<dbReference type="PANTHER" id="PTHR46494:SF1">
    <property type="entry name" value="CORA FAMILY METAL ION TRANSPORTER (EUROFUNG)"/>
    <property type="match status" value="1"/>
</dbReference>
<keyword evidence="5 13" id="KW-1003">Cell membrane</keyword>
<proteinExistence type="inferred from homology"/>
<reference evidence="14 15" key="1">
    <citation type="submission" date="2016-01" db="EMBL/GenBank/DDBJ databases">
        <authorList>
            <person name="Oliw E.H."/>
        </authorList>
    </citation>
    <scope>NUCLEOTIDE SEQUENCE [LARGE SCALE GENOMIC DNA]</scope>
    <source>
        <strain evidence="14 15">DY10</strain>
    </source>
</reference>
<sequence length="316" mass="37072">MIRIFQLDETAVRKIRDIDSFSDTERTLWVDLQNATPAEIKSVEEKFDVDFLSQQEQLEIESSSRYIEEDDYLIANSNFLVPDDEQRYRTVPVSFILKDDTLFTYRNADLKTFADTVKRIKSRRAVFSDGAQILIFIFESRIDYDADLVEMVSSEIKAINRMLDLDATLDREMLLNINDYQELTMSIRENVVDKQRVISAMIRSDGWFNDAEQQRLRTLIKDINSLIDHTNFIFERLEFLQNTYLGLIDLEQNRVVKIFTVVSLVFMPPTLIASLYGMNFDVMPELHWPYGYAFAVGLMVLSSALTVWIFRRKNWL</sequence>
<dbReference type="GO" id="GO:0000287">
    <property type="term" value="F:magnesium ion binding"/>
    <property type="evidence" value="ECO:0007669"/>
    <property type="project" value="TreeGrafter"/>
</dbReference>
<evidence type="ECO:0000256" key="4">
    <source>
        <dbReference type="ARBA" id="ARBA00022448"/>
    </source>
</evidence>
<evidence type="ECO:0000313" key="15">
    <source>
        <dbReference type="Proteomes" id="UP000187941"/>
    </source>
</evidence>
<keyword evidence="6" id="KW-0997">Cell inner membrane</keyword>
<dbReference type="STRING" id="1178516.AWR27_06505"/>
<keyword evidence="15" id="KW-1185">Reference proteome</keyword>
<dbReference type="InterPro" id="IPR045861">
    <property type="entry name" value="CorA_cytoplasmic_dom"/>
</dbReference>
<feature type="transmembrane region" description="Helical" evidence="13">
    <location>
        <begin position="290"/>
        <end position="310"/>
    </location>
</feature>
<evidence type="ECO:0000256" key="12">
    <source>
        <dbReference type="ARBA" id="ARBA00034269"/>
    </source>
</evidence>
<dbReference type="SUPFAM" id="SSF143865">
    <property type="entry name" value="CorA soluble domain-like"/>
    <property type="match status" value="1"/>
</dbReference>
<evidence type="ECO:0000256" key="3">
    <source>
        <dbReference type="ARBA" id="ARBA00019439"/>
    </source>
</evidence>
<comment type="function">
    <text evidence="13">Mediates influx of magnesium ions.</text>
</comment>
<dbReference type="OrthoDB" id="9803416at2"/>
<dbReference type="FunFam" id="1.20.58.340:FF:000001">
    <property type="entry name" value="Magnesium transport protein CorA"/>
    <property type="match status" value="1"/>
</dbReference>
<dbReference type="CDD" id="cd12836">
    <property type="entry name" value="HpCorA-like"/>
    <property type="match status" value="1"/>
</dbReference>
<evidence type="ECO:0000256" key="13">
    <source>
        <dbReference type="RuleBase" id="RU362010"/>
    </source>
</evidence>
<dbReference type="InterPro" id="IPR004488">
    <property type="entry name" value="Mg/Co-transport_prot_CorA"/>
</dbReference>
<keyword evidence="11 13" id="KW-0472">Membrane</keyword>
<keyword evidence="8 13" id="KW-0460">Magnesium</keyword>
<dbReference type="NCBIfam" id="TIGR00383">
    <property type="entry name" value="corA"/>
    <property type="match status" value="1"/>
</dbReference>
<evidence type="ECO:0000256" key="8">
    <source>
        <dbReference type="ARBA" id="ARBA00022842"/>
    </source>
</evidence>
<dbReference type="Gene3D" id="1.20.58.340">
    <property type="entry name" value="Magnesium transport protein CorA, transmembrane region"/>
    <property type="match status" value="2"/>
</dbReference>
<comment type="catalytic activity">
    <reaction evidence="12">
        <text>Mg(2+)(in) = Mg(2+)(out)</text>
        <dbReference type="Rhea" id="RHEA:29827"/>
        <dbReference type="ChEBI" id="CHEBI:18420"/>
    </reaction>
</comment>
<protein>
    <recommendedName>
        <fullName evidence="3 13">Magnesium transport protein CorA</fullName>
    </recommendedName>
</protein>
<evidence type="ECO:0000256" key="6">
    <source>
        <dbReference type="ARBA" id="ARBA00022519"/>
    </source>
</evidence>
<keyword evidence="9 13" id="KW-1133">Transmembrane helix</keyword>
<evidence type="ECO:0000313" key="14">
    <source>
        <dbReference type="EMBL" id="AQG79005.1"/>
    </source>
</evidence>
<dbReference type="Pfam" id="PF01544">
    <property type="entry name" value="CorA"/>
    <property type="match status" value="1"/>
</dbReference>
<dbReference type="RefSeq" id="WP_077130451.1">
    <property type="nucleotide sequence ID" value="NZ_CP014263.1"/>
</dbReference>
<keyword evidence="7 13" id="KW-0812">Transmembrane</keyword>
<dbReference type="GO" id="GO:0015087">
    <property type="term" value="F:cobalt ion transmembrane transporter activity"/>
    <property type="evidence" value="ECO:0007669"/>
    <property type="project" value="UniProtKB-UniRule"/>
</dbReference>
<dbReference type="GO" id="GO:0050897">
    <property type="term" value="F:cobalt ion binding"/>
    <property type="evidence" value="ECO:0007669"/>
    <property type="project" value="TreeGrafter"/>
</dbReference>
<keyword evidence="4 13" id="KW-0813">Transport</keyword>
<gene>
    <name evidence="13" type="primary">corA</name>
    <name evidence="14" type="ORF">AWR27_06505</name>
</gene>
<accession>A0A1P9WUE0</accession>
<comment type="subcellular location">
    <subcellularLocation>
        <location evidence="1">Cell inner membrane</location>
        <topology evidence="1">Multi-pass membrane protein</topology>
    </subcellularLocation>
    <subcellularLocation>
        <location evidence="13">Membrane</location>
        <topology evidence="13">Multi-pass membrane protein</topology>
    </subcellularLocation>
</comment>
<dbReference type="Proteomes" id="UP000187941">
    <property type="component" value="Chromosome"/>
</dbReference>
<dbReference type="InterPro" id="IPR002523">
    <property type="entry name" value="MgTranspt_CorA/ZnTranspt_ZntB"/>
</dbReference>
<evidence type="ECO:0000256" key="2">
    <source>
        <dbReference type="ARBA" id="ARBA00009765"/>
    </source>
</evidence>
<evidence type="ECO:0000256" key="5">
    <source>
        <dbReference type="ARBA" id="ARBA00022475"/>
    </source>
</evidence>
<evidence type="ECO:0000256" key="1">
    <source>
        <dbReference type="ARBA" id="ARBA00004429"/>
    </source>
</evidence>
<dbReference type="PANTHER" id="PTHR46494">
    <property type="entry name" value="CORA FAMILY METAL ION TRANSPORTER (EUROFUNG)"/>
    <property type="match status" value="1"/>
</dbReference>
<name>A0A1P9WUE0_9BACT</name>
<comment type="similarity">
    <text evidence="2 13">Belongs to the CorA metal ion transporter (MIT) (TC 1.A.35) family.</text>
</comment>
<dbReference type="GO" id="GO:0005886">
    <property type="term" value="C:plasma membrane"/>
    <property type="evidence" value="ECO:0007669"/>
    <property type="project" value="UniProtKB-SubCell"/>
</dbReference>
<evidence type="ECO:0000256" key="11">
    <source>
        <dbReference type="ARBA" id="ARBA00023136"/>
    </source>
</evidence>
<dbReference type="InterPro" id="IPR045863">
    <property type="entry name" value="CorA_TM1_TM2"/>
</dbReference>
<organism evidence="14 15">
    <name type="scientific">Spirosoma montaniterrae</name>
    <dbReference type="NCBI Taxonomy" id="1178516"/>
    <lineage>
        <taxon>Bacteria</taxon>
        <taxon>Pseudomonadati</taxon>
        <taxon>Bacteroidota</taxon>
        <taxon>Cytophagia</taxon>
        <taxon>Cytophagales</taxon>
        <taxon>Cytophagaceae</taxon>
        <taxon>Spirosoma</taxon>
    </lineage>
</organism>
<feature type="transmembrane region" description="Helical" evidence="13">
    <location>
        <begin position="258"/>
        <end position="278"/>
    </location>
</feature>
<keyword evidence="10 13" id="KW-0406">Ion transport</keyword>
<evidence type="ECO:0000256" key="9">
    <source>
        <dbReference type="ARBA" id="ARBA00022989"/>
    </source>
</evidence>
<dbReference type="GO" id="GO:0015095">
    <property type="term" value="F:magnesium ion transmembrane transporter activity"/>
    <property type="evidence" value="ECO:0007669"/>
    <property type="project" value="UniProtKB-UniRule"/>
</dbReference>
<dbReference type="AlphaFoldDB" id="A0A1P9WUE0"/>
<dbReference type="Gene3D" id="3.30.460.20">
    <property type="entry name" value="CorA soluble domain-like"/>
    <property type="match status" value="1"/>
</dbReference>
<dbReference type="SUPFAM" id="SSF144083">
    <property type="entry name" value="Magnesium transport protein CorA, transmembrane region"/>
    <property type="match status" value="1"/>
</dbReference>
<evidence type="ECO:0000256" key="10">
    <source>
        <dbReference type="ARBA" id="ARBA00023065"/>
    </source>
</evidence>
<dbReference type="KEGG" id="smon:AWR27_06505"/>
<evidence type="ECO:0000256" key="7">
    <source>
        <dbReference type="ARBA" id="ARBA00022692"/>
    </source>
</evidence>
<dbReference type="EMBL" id="CP014263">
    <property type="protein sequence ID" value="AQG79005.1"/>
    <property type="molecule type" value="Genomic_DNA"/>
</dbReference>